<evidence type="ECO:0000256" key="1">
    <source>
        <dbReference type="ARBA" id="ARBA00004196"/>
    </source>
</evidence>
<keyword evidence="5" id="KW-1133">Transmembrane helix</keyword>
<evidence type="ECO:0000256" key="3">
    <source>
        <dbReference type="ARBA" id="ARBA00022729"/>
    </source>
</evidence>
<feature type="transmembrane region" description="Helical" evidence="5">
    <location>
        <begin position="247"/>
        <end position="269"/>
    </location>
</feature>
<dbReference type="InterPro" id="IPR014755">
    <property type="entry name" value="Cu-Rt/internalin_Ig-like"/>
</dbReference>
<dbReference type="Pfam" id="PF04234">
    <property type="entry name" value="CopC"/>
    <property type="match status" value="1"/>
</dbReference>
<evidence type="ECO:0000256" key="2">
    <source>
        <dbReference type="ARBA" id="ARBA00022723"/>
    </source>
</evidence>
<feature type="domain" description="CopC" evidence="6">
    <location>
        <begin position="49"/>
        <end position="141"/>
    </location>
</feature>
<protein>
    <submittedName>
        <fullName evidence="7">Copper resistance CopC family protein</fullName>
    </submittedName>
</protein>
<dbReference type="PANTHER" id="PTHR34820">
    <property type="entry name" value="INNER MEMBRANE PROTEIN YEBZ"/>
    <property type="match status" value="1"/>
</dbReference>
<gene>
    <name evidence="7" type="ORF">ABJI51_10960</name>
</gene>
<keyword evidence="3" id="KW-0732">Signal</keyword>
<keyword evidence="2" id="KW-0479">Metal-binding</keyword>
<dbReference type="EMBL" id="JBDZYD010000003">
    <property type="protein sequence ID" value="MEQ0559592.1"/>
    <property type="molecule type" value="Genomic_DNA"/>
</dbReference>
<dbReference type="Gene3D" id="2.60.40.1220">
    <property type="match status" value="1"/>
</dbReference>
<evidence type="ECO:0000256" key="4">
    <source>
        <dbReference type="ARBA" id="ARBA00023008"/>
    </source>
</evidence>
<proteinExistence type="predicted"/>
<dbReference type="InterPro" id="IPR007348">
    <property type="entry name" value="CopC_dom"/>
</dbReference>
<feature type="transmembrane region" description="Helical" evidence="5">
    <location>
        <begin position="348"/>
        <end position="368"/>
    </location>
</feature>
<dbReference type="PROSITE" id="PS51257">
    <property type="entry name" value="PROKAR_LIPOPROTEIN"/>
    <property type="match status" value="1"/>
</dbReference>
<comment type="subcellular location">
    <subcellularLocation>
        <location evidence="1">Cell envelope</location>
    </subcellularLocation>
</comment>
<reference evidence="7 8" key="1">
    <citation type="submission" date="2024-05" db="EMBL/GenBank/DDBJ databases">
        <authorList>
            <person name="Zhao H."/>
            <person name="Xu Y."/>
            <person name="Lin S."/>
            <person name="Spain J.C."/>
            <person name="Zhou N.-Y."/>
        </authorList>
    </citation>
    <scope>NUCLEOTIDE SEQUENCE [LARGE SCALE GENOMIC DNA]</scope>
    <source>
        <strain evidence="7 8">NEAU-NG30</strain>
    </source>
</reference>
<evidence type="ECO:0000313" key="7">
    <source>
        <dbReference type="EMBL" id="MEQ0559592.1"/>
    </source>
</evidence>
<comment type="caution">
    <text evidence="7">The sequence shown here is derived from an EMBL/GenBank/DDBJ whole genome shotgun (WGS) entry which is preliminary data.</text>
</comment>
<feature type="transmembrane region" description="Helical" evidence="5">
    <location>
        <begin position="313"/>
        <end position="336"/>
    </location>
</feature>
<keyword evidence="4" id="KW-0186">Copper</keyword>
<dbReference type="InterPro" id="IPR014756">
    <property type="entry name" value="Ig_E-set"/>
</dbReference>
<keyword evidence="8" id="KW-1185">Reference proteome</keyword>
<sequence>MTAVKERPRVAAPRPRAGAGRLAALVLLVAACWGTLLLTTAPATGDPVLLTTSPGNTEVVKSPDAVVLTFDRPVPAALATIRILDPDGSQVVFTRPSHVDGREDRISVPMPAERHEGTYAVAWTVPSSRLEPVSGSFTFDVSYPIQPDGVPDIETTRNPVVAAVHLTARTLSVAAMVVLAGLAFFVAAIGPATVRARATRWWIRTTWWLVVGGTLVAFVSLGPYAAWVPWRAAFDPRLLAGAAESDAGGALLARLAILVPATLGLTLLVKSPPAATAAGRWQRGAAVLGCASAVLATWTFADPRPPGAPSPLALAADAGLLVALAVPAGGLLLLRFPVARDRHAISRFARAVPVFAALLALAGTAQAWTGQRLGWLPAGSLALAAVLAVFAWLLPRRPVKARLGPRAVAPAGAAVVVTVATATLLALAPGQSAHAQGPAGQAPAAIRQQAPPARLVSGTAALDLVVIPGADRLDVRVSVLSPAGDGTTVTAALGRAPVPLERAGTACWAGRVSTPGPGRWELELTVRAGDGRTQTVKQPIDVR</sequence>
<dbReference type="InterPro" id="IPR032694">
    <property type="entry name" value="CopC/D"/>
</dbReference>
<keyword evidence="5" id="KW-0812">Transmembrane</keyword>
<feature type="transmembrane region" description="Helical" evidence="5">
    <location>
        <begin position="374"/>
        <end position="395"/>
    </location>
</feature>
<evidence type="ECO:0000313" key="8">
    <source>
        <dbReference type="Proteomes" id="UP001440984"/>
    </source>
</evidence>
<organism evidence="7 8">
    <name type="scientific">Amycolatopsis melonis</name>
    <dbReference type="NCBI Taxonomy" id="3156488"/>
    <lineage>
        <taxon>Bacteria</taxon>
        <taxon>Bacillati</taxon>
        <taxon>Actinomycetota</taxon>
        <taxon>Actinomycetes</taxon>
        <taxon>Pseudonocardiales</taxon>
        <taxon>Pseudonocardiaceae</taxon>
        <taxon>Amycolatopsis</taxon>
    </lineage>
</organism>
<dbReference type="SUPFAM" id="SSF81296">
    <property type="entry name" value="E set domains"/>
    <property type="match status" value="1"/>
</dbReference>
<dbReference type="Proteomes" id="UP001440984">
    <property type="component" value="Unassembled WGS sequence"/>
</dbReference>
<feature type="transmembrane region" description="Helical" evidence="5">
    <location>
        <begin position="281"/>
        <end position="301"/>
    </location>
</feature>
<accession>A0ABV0LBD7</accession>
<dbReference type="PANTHER" id="PTHR34820:SF4">
    <property type="entry name" value="INNER MEMBRANE PROTEIN YEBZ"/>
    <property type="match status" value="1"/>
</dbReference>
<name>A0ABV0LBD7_9PSEU</name>
<keyword evidence="5" id="KW-0472">Membrane</keyword>
<feature type="transmembrane region" description="Helical" evidence="5">
    <location>
        <begin position="206"/>
        <end position="227"/>
    </location>
</feature>
<evidence type="ECO:0000256" key="5">
    <source>
        <dbReference type="SAM" id="Phobius"/>
    </source>
</evidence>
<evidence type="ECO:0000259" key="6">
    <source>
        <dbReference type="Pfam" id="PF04234"/>
    </source>
</evidence>
<feature type="transmembrane region" description="Helical" evidence="5">
    <location>
        <begin position="407"/>
        <end position="428"/>
    </location>
</feature>
<feature type="transmembrane region" description="Helical" evidence="5">
    <location>
        <begin position="173"/>
        <end position="194"/>
    </location>
</feature>